<dbReference type="AlphaFoldDB" id="A0A1I8MM28"/>
<keyword evidence="15" id="KW-1185">Reference proteome</keyword>
<name>A0A1I8MM28_MUSDO</name>
<comment type="cofactor">
    <cofactor evidence="1">
        <name>Mn(2+)</name>
        <dbReference type="ChEBI" id="CHEBI:29035"/>
    </cofactor>
</comment>
<evidence type="ECO:0000259" key="12">
    <source>
        <dbReference type="Pfam" id="PF03281"/>
    </source>
</evidence>
<dbReference type="GO" id="GO:0046872">
    <property type="term" value="F:metal ion binding"/>
    <property type="evidence" value="ECO:0007669"/>
    <property type="project" value="UniProtKB-KW"/>
</dbReference>
<dbReference type="Gene3D" id="3.30.460.90">
    <property type="match status" value="1"/>
</dbReference>
<keyword evidence="9" id="KW-0460">Magnesium</keyword>
<dbReference type="OrthoDB" id="7249367at2759"/>
<keyword evidence="10" id="KW-0342">GTP-binding</keyword>
<protein>
    <submittedName>
        <fullName evidence="16">Uncharacterized protein LOC101889677 isoform X1</fullName>
    </submittedName>
</protein>
<dbReference type="RefSeq" id="XP_005177864.2">
    <property type="nucleotide sequence ID" value="XM_005177807.3"/>
</dbReference>
<evidence type="ECO:0000256" key="6">
    <source>
        <dbReference type="ARBA" id="ARBA00022723"/>
    </source>
</evidence>
<keyword evidence="11" id="KW-0464">Manganese</keyword>
<gene>
    <name evidence="14" type="primary">101889677</name>
    <name evidence="16" type="synonym">LOC101889677</name>
</gene>
<dbReference type="SMART" id="SM01265">
    <property type="entry name" value="Mab-21"/>
    <property type="match status" value="1"/>
</dbReference>
<accession>A0A1I8MM28</accession>
<evidence type="ECO:0000313" key="16">
    <source>
        <dbReference type="RefSeq" id="XP_005177864.2"/>
    </source>
</evidence>
<reference evidence="14" key="1">
    <citation type="submission" date="2020-05" db="UniProtKB">
        <authorList>
            <consortium name="EnsemblMetazoa"/>
        </authorList>
    </citation>
    <scope>IDENTIFICATION</scope>
    <source>
        <strain evidence="14">Aabys</strain>
    </source>
</reference>
<dbReference type="KEGG" id="mde:101889677"/>
<evidence type="ECO:0000313" key="14">
    <source>
        <dbReference type="EnsemblMetazoa" id="MDOA006371-PA"/>
    </source>
</evidence>
<evidence type="ECO:0000256" key="3">
    <source>
        <dbReference type="ARBA" id="ARBA00008307"/>
    </source>
</evidence>
<evidence type="ECO:0000256" key="1">
    <source>
        <dbReference type="ARBA" id="ARBA00001936"/>
    </source>
</evidence>
<evidence type="ECO:0000256" key="2">
    <source>
        <dbReference type="ARBA" id="ARBA00001946"/>
    </source>
</evidence>
<evidence type="ECO:0000256" key="11">
    <source>
        <dbReference type="ARBA" id="ARBA00023211"/>
    </source>
</evidence>
<feature type="domain" description="Mab-21-like nucleotidyltransferase" evidence="12">
    <location>
        <begin position="63"/>
        <end position="243"/>
    </location>
</feature>
<evidence type="ECO:0000256" key="8">
    <source>
        <dbReference type="ARBA" id="ARBA00022840"/>
    </source>
</evidence>
<dbReference type="Proteomes" id="UP001652621">
    <property type="component" value="Unplaced"/>
</dbReference>
<evidence type="ECO:0000256" key="10">
    <source>
        <dbReference type="ARBA" id="ARBA00023134"/>
    </source>
</evidence>
<keyword evidence="8" id="KW-0067">ATP-binding</keyword>
<keyword evidence="4" id="KW-0808">Transferase</keyword>
<dbReference type="PANTHER" id="PTHR10656">
    <property type="entry name" value="CELL FATE DETERMINING PROTEIN MAB21-RELATED"/>
    <property type="match status" value="1"/>
</dbReference>
<dbReference type="InterPro" id="IPR024810">
    <property type="entry name" value="MAB21L/cGLR"/>
</dbReference>
<keyword evidence="7" id="KW-0547">Nucleotide-binding</keyword>
<evidence type="ECO:0000256" key="7">
    <source>
        <dbReference type="ARBA" id="ARBA00022741"/>
    </source>
</evidence>
<dbReference type="Pfam" id="PF03281">
    <property type="entry name" value="Mab-21"/>
    <property type="match status" value="1"/>
</dbReference>
<dbReference type="InterPro" id="IPR046903">
    <property type="entry name" value="Mab-21-like_nuc_Trfase"/>
</dbReference>
<organism evidence="14">
    <name type="scientific">Musca domestica</name>
    <name type="common">House fly</name>
    <dbReference type="NCBI Taxonomy" id="7370"/>
    <lineage>
        <taxon>Eukaryota</taxon>
        <taxon>Metazoa</taxon>
        <taxon>Ecdysozoa</taxon>
        <taxon>Arthropoda</taxon>
        <taxon>Hexapoda</taxon>
        <taxon>Insecta</taxon>
        <taxon>Pterygota</taxon>
        <taxon>Neoptera</taxon>
        <taxon>Endopterygota</taxon>
        <taxon>Diptera</taxon>
        <taxon>Brachycera</taxon>
        <taxon>Muscomorpha</taxon>
        <taxon>Muscoidea</taxon>
        <taxon>Muscidae</taxon>
        <taxon>Musca</taxon>
    </lineage>
</organism>
<comment type="cofactor">
    <cofactor evidence="2">
        <name>Mg(2+)</name>
        <dbReference type="ChEBI" id="CHEBI:18420"/>
    </cofactor>
</comment>
<dbReference type="Gene3D" id="1.10.1410.40">
    <property type="match status" value="1"/>
</dbReference>
<dbReference type="VEuPathDB" id="VectorBase:MDOA006371"/>
<dbReference type="InterPro" id="IPR046906">
    <property type="entry name" value="Mab-21_HhH/H2TH-like"/>
</dbReference>
<dbReference type="GeneID" id="101889677"/>
<dbReference type="GO" id="GO:0005525">
    <property type="term" value="F:GTP binding"/>
    <property type="evidence" value="ECO:0007669"/>
    <property type="project" value="UniProtKB-KW"/>
</dbReference>
<sequence>MFTTVRPNLETILTDLNKFINIDRDREKYTNHFEQIKINIFFHLRQMKPFGSLFNGYQLGGSYGDNLKVTLPNEFDLVFHIRFPESKLIDVIEDYDIPGNVHLSFTRVMAKIRKEKQHEITYNCLLKWLDANDRLIVDRLQSYFQSCFAKVLEDLNWEARLHNEYTRLRYHREGPAHTIKVIGKNMQYSVDFVPGILLDQFQSITPTHVGQWEAIPKPIKSARRDYTSFRTSYYSAEKAMLQNCNNLKNCLRMMKKFRDAHQNMSNMKSYFIKTLFLLKVHEQGGNKLYWNKPLSTIILDMFKSMEVSLKTKKLPFFWDQRLNMYDQLTNSNLSEMLGCVVSCRMTLEKAQQGLTPAIQRRVYEIFLVQNERRPTVQPEMFETNGDSNEYSPIVEQPRKSDPYCNIL</sequence>
<keyword evidence="5" id="KW-0548">Nucleotidyltransferase</keyword>
<dbReference type="GO" id="GO:0005524">
    <property type="term" value="F:ATP binding"/>
    <property type="evidence" value="ECO:0007669"/>
    <property type="project" value="UniProtKB-KW"/>
</dbReference>
<dbReference type="VEuPathDB" id="VectorBase:MDOMA2_012829"/>
<feature type="domain" description="Mab-21-like HhH/H2TH-like" evidence="13">
    <location>
        <begin position="247"/>
        <end position="340"/>
    </location>
</feature>
<reference evidence="16" key="2">
    <citation type="submission" date="2025-04" db="UniProtKB">
        <authorList>
            <consortium name="RefSeq"/>
        </authorList>
    </citation>
    <scope>IDENTIFICATION</scope>
    <source>
        <strain evidence="16">Aabys</strain>
    </source>
</reference>
<evidence type="ECO:0000256" key="9">
    <source>
        <dbReference type="ARBA" id="ARBA00022842"/>
    </source>
</evidence>
<evidence type="ECO:0000259" key="13">
    <source>
        <dbReference type="Pfam" id="PF20266"/>
    </source>
</evidence>
<dbReference type="GO" id="GO:0016779">
    <property type="term" value="F:nucleotidyltransferase activity"/>
    <property type="evidence" value="ECO:0007669"/>
    <property type="project" value="UniProtKB-KW"/>
</dbReference>
<evidence type="ECO:0000313" key="15">
    <source>
        <dbReference type="Proteomes" id="UP001652621"/>
    </source>
</evidence>
<evidence type="ECO:0000256" key="4">
    <source>
        <dbReference type="ARBA" id="ARBA00022679"/>
    </source>
</evidence>
<dbReference type="PANTHER" id="PTHR10656:SF42">
    <property type="entry name" value="CYCLIC GMP-AMP SYNTHASE-LIKE PROTEIN-RELATED"/>
    <property type="match status" value="1"/>
</dbReference>
<dbReference type="EnsemblMetazoa" id="MDOA006371-RA">
    <property type="protein sequence ID" value="MDOA006371-PA"/>
    <property type="gene ID" value="MDOA006371"/>
</dbReference>
<comment type="similarity">
    <text evidence="3">Belongs to the mab-21 family.</text>
</comment>
<dbReference type="Pfam" id="PF20266">
    <property type="entry name" value="Mab-21_C"/>
    <property type="match status" value="1"/>
</dbReference>
<proteinExistence type="inferred from homology"/>
<evidence type="ECO:0000256" key="5">
    <source>
        <dbReference type="ARBA" id="ARBA00022695"/>
    </source>
</evidence>
<keyword evidence="6" id="KW-0479">Metal-binding</keyword>